<name>A0A1Z4KUB0_ANAVA</name>
<keyword evidence="1" id="KW-0812">Transmembrane</keyword>
<gene>
    <name evidence="2" type="ORF">NIES23_54490</name>
</gene>
<dbReference type="EMBL" id="AP018217">
    <property type="protein sequence ID" value="BAY72621.1"/>
    <property type="molecule type" value="Genomic_DNA"/>
</dbReference>
<protein>
    <submittedName>
        <fullName evidence="2">Uncharacterized protein</fullName>
    </submittedName>
</protein>
<feature type="transmembrane region" description="Helical" evidence="1">
    <location>
        <begin position="84"/>
        <end position="103"/>
    </location>
</feature>
<evidence type="ECO:0000313" key="3">
    <source>
        <dbReference type="Proteomes" id="UP000217507"/>
    </source>
</evidence>
<proteinExistence type="predicted"/>
<feature type="transmembrane region" description="Helical" evidence="1">
    <location>
        <begin position="46"/>
        <end position="64"/>
    </location>
</feature>
<dbReference type="AlphaFoldDB" id="A0A1Z4KUB0"/>
<evidence type="ECO:0000256" key="1">
    <source>
        <dbReference type="SAM" id="Phobius"/>
    </source>
</evidence>
<evidence type="ECO:0000313" key="2">
    <source>
        <dbReference type="EMBL" id="BAY72621.1"/>
    </source>
</evidence>
<accession>A0A1Z4KUB0</accession>
<sequence length="201" mass="21673">MRTSYGYSDFTQAATLSYSPKNEIGKKGTLSLMGVTGVLMIAEMSVHNILMGGFMIGAAIVIALPKQSQALFTNFDKLQRKYGVNLYAVLFALLAVVCVLDFASAPANAQFFNGAQTWMKTAFSRAGGGGTGNQIETVINLFFNVLRGLFLLYVGISLVRIIQAARNDEDWQSLARTPLIIVLAVFCGDLITTLIVGTTTP</sequence>
<organism evidence="2 3">
    <name type="scientific">Trichormus variabilis NIES-23</name>
    <dbReference type="NCBI Taxonomy" id="1973479"/>
    <lineage>
        <taxon>Bacteria</taxon>
        <taxon>Bacillati</taxon>
        <taxon>Cyanobacteriota</taxon>
        <taxon>Cyanophyceae</taxon>
        <taxon>Nostocales</taxon>
        <taxon>Nostocaceae</taxon>
        <taxon>Trichormus</taxon>
    </lineage>
</organism>
<dbReference type="Proteomes" id="UP000217507">
    <property type="component" value="Plasmid Plasmid1 dna"/>
</dbReference>
<feature type="transmembrane region" description="Helical" evidence="1">
    <location>
        <begin position="174"/>
        <end position="196"/>
    </location>
</feature>
<reference evidence="2 3" key="1">
    <citation type="submission" date="2017-06" db="EMBL/GenBank/DDBJ databases">
        <title>Genome sequencing of cyanobaciteial culture collection at National Institute for Environmental Studies (NIES).</title>
        <authorList>
            <person name="Hirose Y."/>
            <person name="Shimura Y."/>
            <person name="Fujisawa T."/>
            <person name="Nakamura Y."/>
            <person name="Kawachi M."/>
        </authorList>
    </citation>
    <scope>NUCLEOTIDE SEQUENCE [LARGE SCALE GENOMIC DNA]</scope>
    <source>
        <strain evidence="2 3">NIES-23</strain>
        <plasmid evidence="3">Plasmid Plasmid1 dna</plasmid>
    </source>
</reference>
<geneLocation type="plasmid" evidence="2">
    <name>plasmid1</name>
</geneLocation>
<keyword evidence="1" id="KW-0472">Membrane</keyword>
<keyword evidence="1" id="KW-1133">Transmembrane helix</keyword>
<feature type="transmembrane region" description="Helical" evidence="1">
    <location>
        <begin position="141"/>
        <end position="162"/>
    </location>
</feature>
<keyword evidence="2" id="KW-0614">Plasmid</keyword>